<dbReference type="InterPro" id="IPR016035">
    <property type="entry name" value="Acyl_Trfase/lysoPLipase"/>
</dbReference>
<dbReference type="Gene3D" id="3.40.366.10">
    <property type="entry name" value="Malonyl-Coenzyme A Acyl Carrier Protein, domain 2"/>
    <property type="match status" value="1"/>
</dbReference>
<proteinExistence type="inferred from homology"/>
<evidence type="ECO:0000256" key="8">
    <source>
        <dbReference type="ARBA" id="ARBA00023098"/>
    </source>
</evidence>
<dbReference type="InterPro" id="IPR052760">
    <property type="entry name" value="Mitochondrial_malonyltrans"/>
</dbReference>
<evidence type="ECO:0000256" key="4">
    <source>
        <dbReference type="ARBA" id="ARBA00022516"/>
    </source>
</evidence>
<dbReference type="GO" id="GO:0004314">
    <property type="term" value="F:[acyl-carrier-protein] S-malonyltransferase activity"/>
    <property type="evidence" value="ECO:0007669"/>
    <property type="project" value="UniProtKB-EC"/>
</dbReference>
<keyword evidence="9" id="KW-0496">Mitochondrion</keyword>
<keyword evidence="6" id="KW-0276">Fatty acid metabolism</keyword>
<evidence type="ECO:0000256" key="9">
    <source>
        <dbReference type="ARBA" id="ARBA00023128"/>
    </source>
</evidence>
<dbReference type="CTD" id="27349"/>
<dbReference type="GeneID" id="114663255"/>
<dbReference type="SMART" id="SM00827">
    <property type="entry name" value="PKS_AT"/>
    <property type="match status" value="1"/>
</dbReference>
<dbReference type="SUPFAM" id="SSF52151">
    <property type="entry name" value="FabD/lysophospholipase-like"/>
    <property type="match status" value="1"/>
</dbReference>
<evidence type="ECO:0000256" key="3">
    <source>
        <dbReference type="ARBA" id="ARBA00013258"/>
    </source>
</evidence>
<evidence type="ECO:0000256" key="11">
    <source>
        <dbReference type="ARBA" id="ARBA00048404"/>
    </source>
</evidence>
<keyword evidence="7" id="KW-0809">Transit peptide</keyword>
<evidence type="ECO:0000256" key="2">
    <source>
        <dbReference type="ARBA" id="ARBA00005194"/>
    </source>
</evidence>
<reference evidence="17" key="3">
    <citation type="submission" date="2025-09" db="UniProtKB">
        <authorList>
            <consortium name="Ensembl"/>
        </authorList>
    </citation>
    <scope>IDENTIFICATION</scope>
</reference>
<dbReference type="AlphaFoldDB" id="A0A8C4SB55"/>
<protein>
    <recommendedName>
        <fullName evidence="13">Malonyl-CoA-acyl carrier protein transacylase, mitochondrial</fullName>
        <ecNumber evidence="3">2.3.1.39</ecNumber>
    </recommendedName>
    <alternativeName>
        <fullName evidence="15">Mitochondrial malonyltransferase</fullName>
    </alternativeName>
    <alternativeName>
        <fullName evidence="14">[Acyl-carrier-protein] malonyltransferase</fullName>
    </alternativeName>
</protein>
<dbReference type="EC" id="2.3.1.39" evidence="3"/>
<keyword evidence="4" id="KW-0444">Lipid biosynthesis</keyword>
<dbReference type="GO" id="GO:0006633">
    <property type="term" value="P:fatty acid biosynthetic process"/>
    <property type="evidence" value="ECO:0007669"/>
    <property type="project" value="UniProtKB-UniPathway"/>
</dbReference>
<dbReference type="OrthoDB" id="541883at2759"/>
<keyword evidence="8" id="KW-0443">Lipid metabolism</keyword>
<name>A0A8C4SB55_ERPCA</name>
<dbReference type="UniPathway" id="UPA00094"/>
<keyword evidence="5" id="KW-0808">Transferase</keyword>
<comment type="catalytic activity">
    <reaction evidence="11">
        <text>holo-[ACP] + malonyl-CoA = malonyl-[ACP] + CoA</text>
        <dbReference type="Rhea" id="RHEA:41792"/>
        <dbReference type="Rhea" id="RHEA-COMP:9623"/>
        <dbReference type="Rhea" id="RHEA-COMP:9685"/>
        <dbReference type="ChEBI" id="CHEBI:57287"/>
        <dbReference type="ChEBI" id="CHEBI:57384"/>
        <dbReference type="ChEBI" id="CHEBI:64479"/>
        <dbReference type="ChEBI" id="CHEBI:78449"/>
        <dbReference type="EC" id="2.3.1.39"/>
    </reaction>
    <physiologicalReaction direction="left-to-right" evidence="11">
        <dbReference type="Rhea" id="RHEA:41793"/>
    </physiologicalReaction>
</comment>
<evidence type="ECO:0000259" key="16">
    <source>
        <dbReference type="SMART" id="SM00827"/>
    </source>
</evidence>
<sequence>MLRCRVLKNVVTCASPVSVKYFAVSAALHVPDNTASQKHLDQEHGEKMKPSDYSVLLFPGQGSQFVGMGKGLTKYNNVKEMFQVAEKILGYDLLSLCLNGPEEELRRTIHCQPAVFVTSLAAVERLNHEQPEAIEKCVATAGFSVGEFAALVFAGALEFAEALFAVRLRAEAMQHASEIASSGMLSVVGSPQSKYNHACVEAQNYCKELGMENPVCTIASYLFPDGRVIAGHLQALEYLQKNSRKFHFLRTKMLSVSGAFHTSLMQSAVEPLSHVLQKLDIKKPGISVFSNVNAKKYTSTGSIHRLLLEQLISPIKWEQTMHAIYERQQGTDFPTTFEVGPGNQLGSMLQKCNLKAWRAYKHIDVQTE</sequence>
<dbReference type="Ensembl" id="ENSECRT00000013987.1">
    <property type="protein sequence ID" value="ENSECRP00000013750.1"/>
    <property type="gene ID" value="ENSECRG00000009176.1"/>
</dbReference>
<evidence type="ECO:0000256" key="15">
    <source>
        <dbReference type="ARBA" id="ARBA00083656"/>
    </source>
</evidence>
<feature type="domain" description="Malonyl-CoA:ACP transacylase (MAT)" evidence="16">
    <location>
        <begin position="57"/>
        <end position="359"/>
    </location>
</feature>
<reference evidence="17" key="1">
    <citation type="submission" date="2021-06" db="EMBL/GenBank/DDBJ databases">
        <authorList>
            <consortium name="Wellcome Sanger Institute Data Sharing"/>
        </authorList>
    </citation>
    <scope>NUCLEOTIDE SEQUENCE [LARGE SCALE GENOMIC DNA]</scope>
</reference>
<dbReference type="SUPFAM" id="SSF55048">
    <property type="entry name" value="Probable ACP-binding domain of malonyl-CoA ACP transacylase"/>
    <property type="match status" value="1"/>
</dbReference>
<comment type="pathway">
    <text evidence="2">Lipid metabolism; fatty acid biosynthesis.</text>
</comment>
<evidence type="ECO:0000256" key="1">
    <source>
        <dbReference type="ARBA" id="ARBA00004173"/>
    </source>
</evidence>
<evidence type="ECO:0000256" key="10">
    <source>
        <dbReference type="ARBA" id="ARBA00023160"/>
    </source>
</evidence>
<dbReference type="PANTHER" id="PTHR47170:SF2">
    <property type="entry name" value="MALONYL-COA:ACP TRANSACYLASE (MAT) DOMAIN-CONTAINING PROTEIN"/>
    <property type="match status" value="1"/>
</dbReference>
<accession>A0A8C4SB55</accession>
<reference evidence="17" key="2">
    <citation type="submission" date="2025-08" db="UniProtKB">
        <authorList>
            <consortium name="Ensembl"/>
        </authorList>
    </citation>
    <scope>IDENTIFICATION</scope>
</reference>
<comment type="similarity">
    <text evidence="12">Belongs to the type II malonyltransferase family.</text>
</comment>
<dbReference type="PANTHER" id="PTHR47170">
    <property type="entry name" value="MALONYL-COA ACP TRANSACYLASE, ACP-BINDING"/>
    <property type="match status" value="1"/>
</dbReference>
<dbReference type="GeneTree" id="ENSGT00390000013715"/>
<dbReference type="Gene3D" id="3.30.70.250">
    <property type="entry name" value="Malonyl-CoA ACP transacylase, ACP-binding"/>
    <property type="match status" value="1"/>
</dbReference>
<keyword evidence="18" id="KW-1185">Reference proteome</keyword>
<dbReference type="FunFam" id="3.30.70.250:FF:000005">
    <property type="entry name" value="Malonyl-CoA-acyl carrier protein transacylase, mitochondrial"/>
    <property type="match status" value="1"/>
</dbReference>
<dbReference type="GO" id="GO:0005739">
    <property type="term" value="C:mitochondrion"/>
    <property type="evidence" value="ECO:0007669"/>
    <property type="project" value="UniProtKB-SubCell"/>
</dbReference>
<dbReference type="Pfam" id="PF00698">
    <property type="entry name" value="Acyl_transf_1"/>
    <property type="match status" value="1"/>
</dbReference>
<organism evidence="17 18">
    <name type="scientific">Erpetoichthys calabaricus</name>
    <name type="common">Rope fish</name>
    <name type="synonym">Calamoichthys calabaricus</name>
    <dbReference type="NCBI Taxonomy" id="27687"/>
    <lineage>
        <taxon>Eukaryota</taxon>
        <taxon>Metazoa</taxon>
        <taxon>Chordata</taxon>
        <taxon>Craniata</taxon>
        <taxon>Vertebrata</taxon>
        <taxon>Euteleostomi</taxon>
        <taxon>Actinopterygii</taxon>
        <taxon>Polypteriformes</taxon>
        <taxon>Polypteridae</taxon>
        <taxon>Erpetoichthys</taxon>
    </lineage>
</organism>
<evidence type="ECO:0000256" key="7">
    <source>
        <dbReference type="ARBA" id="ARBA00022946"/>
    </source>
</evidence>
<gene>
    <name evidence="17" type="primary">MCAT</name>
    <name evidence="17" type="synonym">mcat</name>
</gene>
<evidence type="ECO:0000256" key="13">
    <source>
        <dbReference type="ARBA" id="ARBA00069490"/>
    </source>
</evidence>
<evidence type="ECO:0000313" key="18">
    <source>
        <dbReference type="Proteomes" id="UP000694620"/>
    </source>
</evidence>
<comment type="subcellular location">
    <subcellularLocation>
        <location evidence="1">Mitochondrion</location>
    </subcellularLocation>
</comment>
<dbReference type="InterPro" id="IPR016036">
    <property type="entry name" value="Malonyl_transacylase_ACP-bd"/>
</dbReference>
<dbReference type="Proteomes" id="UP000694620">
    <property type="component" value="Chromosome 1"/>
</dbReference>
<dbReference type="InterPro" id="IPR001227">
    <property type="entry name" value="Ac_transferase_dom_sf"/>
</dbReference>
<keyword evidence="10" id="KW-0275">Fatty acid biosynthesis</keyword>
<evidence type="ECO:0000313" key="17">
    <source>
        <dbReference type="Ensembl" id="ENSECRP00000013750.1"/>
    </source>
</evidence>
<evidence type="ECO:0000256" key="12">
    <source>
        <dbReference type="ARBA" id="ARBA00061523"/>
    </source>
</evidence>
<evidence type="ECO:0000256" key="6">
    <source>
        <dbReference type="ARBA" id="ARBA00022832"/>
    </source>
</evidence>
<evidence type="ECO:0000256" key="5">
    <source>
        <dbReference type="ARBA" id="ARBA00022679"/>
    </source>
</evidence>
<dbReference type="InterPro" id="IPR014043">
    <property type="entry name" value="Acyl_transferase_dom"/>
</dbReference>
<dbReference type="RefSeq" id="XP_028672832.1">
    <property type="nucleotide sequence ID" value="XM_028816999.2"/>
</dbReference>
<evidence type="ECO:0000256" key="14">
    <source>
        <dbReference type="ARBA" id="ARBA00077751"/>
    </source>
</evidence>